<accession>A0ABP7NVR9</accession>
<evidence type="ECO:0000313" key="2">
    <source>
        <dbReference type="Proteomes" id="UP001499909"/>
    </source>
</evidence>
<gene>
    <name evidence="1" type="ORF">GCM10022406_39740</name>
</gene>
<dbReference type="EMBL" id="BAABDH010000112">
    <property type="protein sequence ID" value="GAA3954120.1"/>
    <property type="molecule type" value="Genomic_DNA"/>
</dbReference>
<proteinExistence type="predicted"/>
<dbReference type="RefSeq" id="WP_345117740.1">
    <property type="nucleotide sequence ID" value="NZ_BAABDH010000112.1"/>
</dbReference>
<sequence length="180" mass="19634">MLRHSQYVGLLRTLATTHKKIQHTPVAPRFARVIISVDPMQRVVDMHELGTLLTKLKAGPGAQVLVVESCTTDYLDNGGDNRQRRRHGAFMVLQKLKSNTDYDAIEHALDATEITAEQIVGGIEQHLAGQVKVRLVPGSLAGDDIGPLGDGTWYGHRMDFDFTTPASAALAYDSSAFNPA</sequence>
<keyword evidence="2" id="KW-1185">Reference proteome</keyword>
<reference evidence="2" key="1">
    <citation type="journal article" date="2019" name="Int. J. Syst. Evol. Microbiol.">
        <title>The Global Catalogue of Microorganisms (GCM) 10K type strain sequencing project: providing services to taxonomists for standard genome sequencing and annotation.</title>
        <authorList>
            <consortium name="The Broad Institute Genomics Platform"/>
            <consortium name="The Broad Institute Genome Sequencing Center for Infectious Disease"/>
            <person name="Wu L."/>
            <person name="Ma J."/>
        </authorList>
    </citation>
    <scope>NUCLEOTIDE SEQUENCE [LARGE SCALE GENOMIC DNA]</scope>
    <source>
        <strain evidence="2">JCM 17214</strain>
    </source>
</reference>
<evidence type="ECO:0000313" key="1">
    <source>
        <dbReference type="EMBL" id="GAA3954120.1"/>
    </source>
</evidence>
<protein>
    <submittedName>
        <fullName evidence="1">Uncharacterized protein</fullName>
    </submittedName>
</protein>
<organism evidence="1 2">
    <name type="scientific">Hymenobacter algoricola</name>
    <dbReference type="NCBI Taxonomy" id="486267"/>
    <lineage>
        <taxon>Bacteria</taxon>
        <taxon>Pseudomonadati</taxon>
        <taxon>Bacteroidota</taxon>
        <taxon>Cytophagia</taxon>
        <taxon>Cytophagales</taxon>
        <taxon>Hymenobacteraceae</taxon>
        <taxon>Hymenobacter</taxon>
    </lineage>
</organism>
<name>A0ABP7NVR9_9BACT</name>
<comment type="caution">
    <text evidence="1">The sequence shown here is derived from an EMBL/GenBank/DDBJ whole genome shotgun (WGS) entry which is preliminary data.</text>
</comment>
<dbReference type="Proteomes" id="UP001499909">
    <property type="component" value="Unassembled WGS sequence"/>
</dbReference>